<feature type="domain" description="ANTAR" evidence="1">
    <location>
        <begin position="129"/>
        <end position="190"/>
    </location>
</feature>
<dbReference type="PROSITE" id="PS50921">
    <property type="entry name" value="ANTAR"/>
    <property type="match status" value="1"/>
</dbReference>
<dbReference type="GO" id="GO:0003723">
    <property type="term" value="F:RNA binding"/>
    <property type="evidence" value="ECO:0007669"/>
    <property type="project" value="InterPro"/>
</dbReference>
<protein>
    <submittedName>
        <fullName evidence="2">ANTAR domain protein</fullName>
    </submittedName>
</protein>
<dbReference type="InterPro" id="IPR005561">
    <property type="entry name" value="ANTAR"/>
</dbReference>
<dbReference type="AlphaFoldDB" id="A0A6N2TEL5"/>
<sequence length="194" mass="22093">MSLRERVYSILIVSATDSFTSAFTSLLSEIRYYPVLTVSSVSAARRILAEKAFDFVIINAPLPDDIGTRFAIDISTSKQCVVLLLVKGDIQPSIHDKVAEYGVFTLPKPISKPIILHSLTWMESARERLRQFEKKSLSIEDKMAEIRLVNKAKWILISELSMSEPEAHHYIEKQAMNRCIAKRFIAEEIIKTYT</sequence>
<evidence type="ECO:0000259" key="1">
    <source>
        <dbReference type="PROSITE" id="PS50921"/>
    </source>
</evidence>
<dbReference type="InterPro" id="IPR036388">
    <property type="entry name" value="WH-like_DNA-bd_sf"/>
</dbReference>
<dbReference type="Pfam" id="PF03861">
    <property type="entry name" value="ANTAR"/>
    <property type="match status" value="1"/>
</dbReference>
<evidence type="ECO:0000313" key="2">
    <source>
        <dbReference type="EMBL" id="VYT03279.1"/>
    </source>
</evidence>
<dbReference type="RefSeq" id="WP_004220491.1">
    <property type="nucleotide sequence ID" value="NZ_CACRSY010000010.1"/>
</dbReference>
<dbReference type="EMBL" id="CACRSY010000010">
    <property type="protein sequence ID" value="VYT03279.1"/>
    <property type="molecule type" value="Genomic_DNA"/>
</dbReference>
<dbReference type="Gene3D" id="1.10.10.10">
    <property type="entry name" value="Winged helix-like DNA-binding domain superfamily/Winged helix DNA-binding domain"/>
    <property type="match status" value="1"/>
</dbReference>
<name>A0A6N2TEL5_BLAHA</name>
<gene>
    <name evidence="2" type="ORF">BHLFYP23_02534</name>
</gene>
<accession>A0A6N2TEL5</accession>
<dbReference type="InterPro" id="IPR011006">
    <property type="entry name" value="CheY-like_superfamily"/>
</dbReference>
<dbReference type="SUPFAM" id="SSF52172">
    <property type="entry name" value="CheY-like"/>
    <property type="match status" value="1"/>
</dbReference>
<organism evidence="2">
    <name type="scientific">Blautia hansenii</name>
    <name type="common">Ruminococcus hansenii</name>
    <dbReference type="NCBI Taxonomy" id="1322"/>
    <lineage>
        <taxon>Bacteria</taxon>
        <taxon>Bacillati</taxon>
        <taxon>Bacillota</taxon>
        <taxon>Clostridia</taxon>
        <taxon>Lachnospirales</taxon>
        <taxon>Lachnospiraceae</taxon>
        <taxon>Blautia</taxon>
    </lineage>
</organism>
<dbReference type="Gene3D" id="3.40.50.2300">
    <property type="match status" value="1"/>
</dbReference>
<dbReference type="SMART" id="SM01012">
    <property type="entry name" value="ANTAR"/>
    <property type="match status" value="1"/>
</dbReference>
<proteinExistence type="predicted"/>
<reference evidence="2" key="1">
    <citation type="submission" date="2019-11" db="EMBL/GenBank/DDBJ databases">
        <authorList>
            <person name="Feng L."/>
        </authorList>
    </citation>
    <scope>NUCLEOTIDE SEQUENCE</scope>
    <source>
        <strain evidence="2">BhanseniiLFYP23</strain>
    </source>
</reference>